<accession>A0A014P0K0</accession>
<dbReference type="EMBL" id="JBOK01000014">
    <property type="protein sequence ID" value="EXU79675.1"/>
    <property type="molecule type" value="Genomic_DNA"/>
</dbReference>
<evidence type="ECO:0000313" key="1">
    <source>
        <dbReference type="EMBL" id="EXU79675.1"/>
    </source>
</evidence>
<proteinExistence type="predicted"/>
<dbReference type="Proteomes" id="UP000020766">
    <property type="component" value="Unassembled WGS sequence"/>
</dbReference>
<dbReference type="AlphaFoldDB" id="A0A014P0K0"/>
<evidence type="ECO:0000313" key="2">
    <source>
        <dbReference type="Proteomes" id="UP000020766"/>
    </source>
</evidence>
<organism evidence="1 2">
    <name type="scientific">Comamonas aquatica DA1877</name>
    <dbReference type="NCBI Taxonomy" id="1457173"/>
    <lineage>
        <taxon>Bacteria</taxon>
        <taxon>Pseudomonadati</taxon>
        <taxon>Pseudomonadota</taxon>
        <taxon>Betaproteobacteria</taxon>
        <taxon>Burkholderiales</taxon>
        <taxon>Comamonadaceae</taxon>
        <taxon>Comamonas</taxon>
    </lineage>
</organism>
<protein>
    <submittedName>
        <fullName evidence="1">Uncharacterized protein</fullName>
    </submittedName>
</protein>
<sequence>MRAGSHFYSKATSAPWLRQIKHFLAHQPGKAPAEE</sequence>
<name>A0A014P0K0_9BURK</name>
<reference evidence="1 2" key="1">
    <citation type="submission" date="2014-01" db="EMBL/GenBank/DDBJ databases">
        <title>Interspecies Systems Biology Uncovers Metabolites Affecting C. elegans Gene Expression and Life History Traits.</title>
        <authorList>
            <person name="Watson E."/>
            <person name="Macneil L.T."/>
            <person name="Ritter A.D."/>
            <person name="Yilmaz L.S."/>
            <person name="Rosebrock A.P."/>
            <person name="Caudy A.A."/>
            <person name="Walhout A.J."/>
        </authorList>
    </citation>
    <scope>NUCLEOTIDE SEQUENCE [LARGE SCALE GENOMIC DNA]</scope>
    <source>
        <strain evidence="1 2">DA1877</strain>
    </source>
</reference>
<keyword evidence="2" id="KW-1185">Reference proteome</keyword>
<gene>
    <name evidence="1" type="ORF">AX13_04180</name>
</gene>
<comment type="caution">
    <text evidence="1">The sequence shown here is derived from an EMBL/GenBank/DDBJ whole genome shotgun (WGS) entry which is preliminary data.</text>
</comment>
<dbReference type="PATRIC" id="fig|1457173.3.peg.2509"/>